<keyword evidence="3" id="KW-1185">Reference proteome</keyword>
<evidence type="ECO:0000313" key="3">
    <source>
        <dbReference type="Proteomes" id="UP001165524"/>
    </source>
</evidence>
<proteinExistence type="predicted"/>
<dbReference type="EMBL" id="JALKII010000004">
    <property type="protein sequence ID" value="MCK0537614.1"/>
    <property type="molecule type" value="Genomic_DNA"/>
</dbReference>
<dbReference type="RefSeq" id="WP_246951379.1">
    <property type="nucleotide sequence ID" value="NZ_JALKII010000004.1"/>
</dbReference>
<evidence type="ECO:0000256" key="1">
    <source>
        <dbReference type="SAM" id="Phobius"/>
    </source>
</evidence>
<reference evidence="2" key="1">
    <citation type="submission" date="2022-04" db="EMBL/GenBank/DDBJ databases">
        <title>Alcanivorax sp. CY1518 draft genome sequence.</title>
        <authorList>
            <person name="Zhao G."/>
            <person name="An M."/>
        </authorList>
    </citation>
    <scope>NUCLEOTIDE SEQUENCE</scope>
    <source>
        <strain evidence="2">CY1518</strain>
    </source>
</reference>
<organism evidence="2 3">
    <name type="scientific">Alcanivorax quisquiliarum</name>
    <dbReference type="NCBI Taxonomy" id="2933565"/>
    <lineage>
        <taxon>Bacteria</taxon>
        <taxon>Pseudomonadati</taxon>
        <taxon>Pseudomonadota</taxon>
        <taxon>Gammaproteobacteria</taxon>
        <taxon>Oceanospirillales</taxon>
        <taxon>Alcanivoracaceae</taxon>
        <taxon>Alcanivorax</taxon>
    </lineage>
</organism>
<name>A0ABT0E7J7_9GAMM</name>
<keyword evidence="1" id="KW-0812">Transmembrane</keyword>
<protein>
    <submittedName>
        <fullName evidence="2">Uncharacterized protein</fullName>
    </submittedName>
</protein>
<keyword evidence="1" id="KW-0472">Membrane</keyword>
<dbReference type="Proteomes" id="UP001165524">
    <property type="component" value="Unassembled WGS sequence"/>
</dbReference>
<feature type="transmembrane region" description="Helical" evidence="1">
    <location>
        <begin position="35"/>
        <end position="55"/>
    </location>
</feature>
<evidence type="ECO:0000313" key="2">
    <source>
        <dbReference type="EMBL" id="MCK0537614.1"/>
    </source>
</evidence>
<feature type="transmembrane region" description="Helical" evidence="1">
    <location>
        <begin position="6"/>
        <end position="23"/>
    </location>
</feature>
<feature type="transmembrane region" description="Helical" evidence="1">
    <location>
        <begin position="67"/>
        <end position="90"/>
    </location>
</feature>
<gene>
    <name evidence="2" type="ORF">MU846_07820</name>
</gene>
<comment type="caution">
    <text evidence="2">The sequence shown here is derived from an EMBL/GenBank/DDBJ whole genome shotgun (WGS) entry which is preliminary data.</text>
</comment>
<accession>A0ABT0E7J7</accession>
<sequence length="97" mass="10526">MTVVLLLVTLVGLVAVIYAHLRLPYHSASAAQRRMTRVILIGVGLLFGAVMSYMFSRGSTVADQTALPGWLVFASAFGLTHIPAAGILFLKRQQRRA</sequence>
<keyword evidence="1" id="KW-1133">Transmembrane helix</keyword>